<dbReference type="Pfam" id="PF13545">
    <property type="entry name" value="HTH_Crp_2"/>
    <property type="match status" value="1"/>
</dbReference>
<dbReference type="InterPro" id="IPR000595">
    <property type="entry name" value="cNMP-bd_dom"/>
</dbReference>
<comment type="caution">
    <text evidence="5">The sequence shown here is derived from an EMBL/GenBank/DDBJ whole genome shotgun (WGS) entry which is preliminary data.</text>
</comment>
<dbReference type="InterPro" id="IPR012318">
    <property type="entry name" value="HTH_CRP"/>
</dbReference>
<dbReference type="RefSeq" id="WP_168069419.1">
    <property type="nucleotide sequence ID" value="NZ_JAATJC010000001.1"/>
</dbReference>
<keyword evidence="1" id="KW-0805">Transcription regulation</keyword>
<evidence type="ECO:0000259" key="4">
    <source>
        <dbReference type="PROSITE" id="PS51063"/>
    </source>
</evidence>
<sequence length="241" mass="26907">MTNTMTKRSRGAAGGDVPLGEALLKAGLEPHLAAVLEEMPSKSVEVDPRRPFREAGSDRNEVFFVESGILAKYKADGTGRRQIISLRFAGDGILPGDTAADYGIQAIVRSRVLVVQQRDFDPVVDANPELARFFWKLTQRHASIGYEWLLNCGRRDSTARVVHLLCELAERSGVDPAQHRLTNPFTQQQIADITGQTSVNVNRVFADLERQGLIRREGRDILFDDWDEIRRVASFSAAYLQ</sequence>
<keyword evidence="6" id="KW-1185">Reference proteome</keyword>
<dbReference type="Proteomes" id="UP000558192">
    <property type="component" value="Unassembled WGS sequence"/>
</dbReference>
<dbReference type="GO" id="GO:0006355">
    <property type="term" value="P:regulation of DNA-templated transcription"/>
    <property type="evidence" value="ECO:0007669"/>
    <property type="project" value="InterPro"/>
</dbReference>
<dbReference type="InterPro" id="IPR014710">
    <property type="entry name" value="RmlC-like_jellyroll"/>
</dbReference>
<dbReference type="InterPro" id="IPR036390">
    <property type="entry name" value="WH_DNA-bd_sf"/>
</dbReference>
<keyword evidence="2" id="KW-0238">DNA-binding</keyword>
<evidence type="ECO:0000256" key="2">
    <source>
        <dbReference type="ARBA" id="ARBA00023125"/>
    </source>
</evidence>
<dbReference type="InterPro" id="IPR018490">
    <property type="entry name" value="cNMP-bd_dom_sf"/>
</dbReference>
<feature type="domain" description="HTH crp-type" evidence="4">
    <location>
        <begin position="155"/>
        <end position="227"/>
    </location>
</feature>
<reference evidence="5 6" key="1">
    <citation type="submission" date="2020-03" db="EMBL/GenBank/DDBJ databases">
        <title>Genomic Encyclopedia of Type Strains, Phase IV (KMG-IV): sequencing the most valuable type-strain genomes for metagenomic binning, comparative biology and taxonomic classification.</title>
        <authorList>
            <person name="Goeker M."/>
        </authorList>
    </citation>
    <scope>NUCLEOTIDE SEQUENCE [LARGE SCALE GENOMIC DNA]</scope>
    <source>
        <strain evidence="5 6">DSM 16846</strain>
    </source>
</reference>
<dbReference type="SUPFAM" id="SSF46785">
    <property type="entry name" value="Winged helix' DNA-binding domain"/>
    <property type="match status" value="1"/>
</dbReference>
<accession>A0A7X5Y9B7</accession>
<dbReference type="SUPFAM" id="SSF51206">
    <property type="entry name" value="cAMP-binding domain-like"/>
    <property type="match status" value="1"/>
</dbReference>
<dbReference type="AlphaFoldDB" id="A0A7X5Y9B7"/>
<gene>
    <name evidence="5" type="ORF">GGQ97_002103</name>
</gene>
<dbReference type="Gene3D" id="1.10.10.10">
    <property type="entry name" value="Winged helix-like DNA-binding domain superfamily/Winged helix DNA-binding domain"/>
    <property type="match status" value="1"/>
</dbReference>
<dbReference type="EMBL" id="JAATJC010000001">
    <property type="protein sequence ID" value="NJC06310.1"/>
    <property type="molecule type" value="Genomic_DNA"/>
</dbReference>
<name>A0A7X5Y9B7_9SPHN</name>
<evidence type="ECO:0000313" key="6">
    <source>
        <dbReference type="Proteomes" id="UP000558192"/>
    </source>
</evidence>
<proteinExistence type="predicted"/>
<dbReference type="CDD" id="cd00038">
    <property type="entry name" value="CAP_ED"/>
    <property type="match status" value="1"/>
</dbReference>
<organism evidence="5 6">
    <name type="scientific">Sphingomonas kaistensis</name>
    <dbReference type="NCBI Taxonomy" id="298708"/>
    <lineage>
        <taxon>Bacteria</taxon>
        <taxon>Pseudomonadati</taxon>
        <taxon>Pseudomonadota</taxon>
        <taxon>Alphaproteobacteria</taxon>
        <taxon>Sphingomonadales</taxon>
        <taxon>Sphingomonadaceae</taxon>
        <taxon>Sphingomonas</taxon>
    </lineage>
</organism>
<protein>
    <submittedName>
        <fullName evidence="5">CRP-like cAMP-binding protein</fullName>
    </submittedName>
</protein>
<dbReference type="PROSITE" id="PS51063">
    <property type="entry name" value="HTH_CRP_2"/>
    <property type="match status" value="1"/>
</dbReference>
<dbReference type="InterPro" id="IPR036388">
    <property type="entry name" value="WH-like_DNA-bd_sf"/>
</dbReference>
<evidence type="ECO:0000313" key="5">
    <source>
        <dbReference type="EMBL" id="NJC06310.1"/>
    </source>
</evidence>
<evidence type="ECO:0000256" key="1">
    <source>
        <dbReference type="ARBA" id="ARBA00023015"/>
    </source>
</evidence>
<evidence type="ECO:0000256" key="3">
    <source>
        <dbReference type="ARBA" id="ARBA00023163"/>
    </source>
</evidence>
<dbReference type="GO" id="GO:0003677">
    <property type="term" value="F:DNA binding"/>
    <property type="evidence" value="ECO:0007669"/>
    <property type="project" value="UniProtKB-KW"/>
</dbReference>
<dbReference type="Gene3D" id="2.60.120.10">
    <property type="entry name" value="Jelly Rolls"/>
    <property type="match status" value="1"/>
</dbReference>
<keyword evidence="3" id="KW-0804">Transcription</keyword>
<dbReference type="SMART" id="SM00419">
    <property type="entry name" value="HTH_CRP"/>
    <property type="match status" value="1"/>
</dbReference>